<organism evidence="1 2">
    <name type="scientific">simian adenovirus 11</name>
    <dbReference type="NCBI Taxonomy" id="38430"/>
    <lineage>
        <taxon>Viruses</taxon>
        <taxon>Varidnaviria</taxon>
        <taxon>Bamfordvirae</taxon>
        <taxon>Preplasmiviricota</taxon>
        <taxon>Polisuviricotina</taxon>
        <taxon>Pharingeaviricetes</taxon>
        <taxon>Rowavirales</taxon>
        <taxon>Adenoviridae</taxon>
        <taxon>Mastadenovirus</taxon>
        <taxon>Mastadenovirus russelli</taxon>
        <taxon>Human mastadenovirus G</taxon>
    </lineage>
</organism>
<evidence type="ECO:0000313" key="1">
    <source>
        <dbReference type="EMBL" id="ALE30347.1"/>
    </source>
</evidence>
<dbReference type="Proteomes" id="UP000170798">
    <property type="component" value="Segment"/>
</dbReference>
<proteinExistence type="predicted"/>
<name>A0A0M4N3W3_9ADEN</name>
<reference evidence="1 2" key="1">
    <citation type="journal article" date="2015" name="Arch. Virol.">
        <title>Taxonomy proposal for Old World monkey adenoviruses: characterisation of several non-human, non-ape primate adenovirus lineages.</title>
        <authorList>
            <person name="Panto L."/>
            <person name="Podgorski I.I."/>
            <person name="Janoska M."/>
            <person name="Marko O."/>
            <person name="Harrach B."/>
        </authorList>
    </citation>
    <scope>NUCLEOTIDE SEQUENCE [LARGE SCALE GENOMIC DNA]</scope>
    <source>
        <strain evidence="1">P-10</strain>
    </source>
</reference>
<sequence length="130" mass="14682">MYLSRPIFFAVHIPAQLLQYLHGLNIEVLDFLKEQLSDFWLNILHCVTPIHQFCYSGAVLVSLAPSLELLCCVATPDLVPSAELTDLVGADLFNYLQMTLRMEIRDRGEQPDLGLLNLLQVSQEPDILQS</sequence>
<dbReference type="EMBL" id="KP329562">
    <property type="protein sequence ID" value="ALE30347.1"/>
    <property type="molecule type" value="Genomic_DNA"/>
</dbReference>
<accession>A0A0M4N3W3</accession>
<evidence type="ECO:0000313" key="2">
    <source>
        <dbReference type="Proteomes" id="UP000170798"/>
    </source>
</evidence>
<protein>
    <submittedName>
        <fullName evidence="1">ORF2</fullName>
    </submittedName>
</protein>